<dbReference type="GO" id="GO:0046872">
    <property type="term" value="F:metal ion binding"/>
    <property type="evidence" value="ECO:0007669"/>
    <property type="project" value="UniProtKB-KW"/>
</dbReference>
<keyword evidence="7" id="KW-1185">Reference proteome</keyword>
<dbReference type="Pfam" id="PF01126">
    <property type="entry name" value="Heme_oxygenase"/>
    <property type="match status" value="1"/>
</dbReference>
<dbReference type="GO" id="GO:0004392">
    <property type="term" value="F:heme oxygenase (decyclizing) activity"/>
    <property type="evidence" value="ECO:0007669"/>
    <property type="project" value="InterPro"/>
</dbReference>
<dbReference type="Gene3D" id="1.20.910.10">
    <property type="entry name" value="Heme oxygenase-like"/>
    <property type="match status" value="1"/>
</dbReference>
<name>A0A542YT28_9MICO</name>
<dbReference type="InterPro" id="IPR016084">
    <property type="entry name" value="Haem_Oase-like_multi-hlx"/>
</dbReference>
<dbReference type="CDD" id="cd19165">
    <property type="entry name" value="HemeO"/>
    <property type="match status" value="1"/>
</dbReference>
<dbReference type="GO" id="GO:0042167">
    <property type="term" value="P:heme catabolic process"/>
    <property type="evidence" value="ECO:0007669"/>
    <property type="project" value="TreeGrafter"/>
</dbReference>
<dbReference type="EMBL" id="VFOP01000001">
    <property type="protein sequence ID" value="TQL51252.1"/>
    <property type="molecule type" value="Genomic_DNA"/>
</dbReference>
<dbReference type="InterPro" id="IPR002051">
    <property type="entry name" value="Haem_Oase"/>
</dbReference>
<dbReference type="RefSeq" id="WP_141785282.1">
    <property type="nucleotide sequence ID" value="NZ_BAAAIK010000010.1"/>
</dbReference>
<protein>
    <submittedName>
        <fullName evidence="6">Heme oxygenase</fullName>
    </submittedName>
</protein>
<evidence type="ECO:0000313" key="6">
    <source>
        <dbReference type="EMBL" id="TQL51252.1"/>
    </source>
</evidence>
<evidence type="ECO:0000313" key="7">
    <source>
        <dbReference type="Proteomes" id="UP000319516"/>
    </source>
</evidence>
<dbReference type="GO" id="GO:0006788">
    <property type="term" value="P:heme oxidation"/>
    <property type="evidence" value="ECO:0007669"/>
    <property type="project" value="InterPro"/>
</dbReference>
<dbReference type="Proteomes" id="UP000319516">
    <property type="component" value="Unassembled WGS sequence"/>
</dbReference>
<feature type="binding site" evidence="4">
    <location>
        <position position="10"/>
    </location>
    <ligand>
        <name>heme b</name>
        <dbReference type="ChEBI" id="CHEBI:60344"/>
    </ligand>
</feature>
<organism evidence="6 7">
    <name type="scientific">Ornithinicoccus hortensis</name>
    <dbReference type="NCBI Taxonomy" id="82346"/>
    <lineage>
        <taxon>Bacteria</taxon>
        <taxon>Bacillati</taxon>
        <taxon>Actinomycetota</taxon>
        <taxon>Actinomycetes</taxon>
        <taxon>Micrococcales</taxon>
        <taxon>Intrasporangiaceae</taxon>
        <taxon>Ornithinicoccus</taxon>
    </lineage>
</organism>
<keyword evidence="2 5" id="KW-0479">Metal-binding</keyword>
<evidence type="ECO:0000256" key="4">
    <source>
        <dbReference type="PIRSR" id="PIRSR000343-1"/>
    </source>
</evidence>
<comment type="caution">
    <text evidence="6">The sequence shown here is derived from an EMBL/GenBank/DDBJ whole genome shotgun (WGS) entry which is preliminary data.</text>
</comment>
<proteinExistence type="predicted"/>
<dbReference type="GO" id="GO:0006979">
    <property type="term" value="P:response to oxidative stress"/>
    <property type="evidence" value="ECO:0007669"/>
    <property type="project" value="TreeGrafter"/>
</dbReference>
<dbReference type="InterPro" id="IPR016053">
    <property type="entry name" value="Haem_Oase-like"/>
</dbReference>
<dbReference type="GO" id="GO:0020037">
    <property type="term" value="F:heme binding"/>
    <property type="evidence" value="ECO:0007669"/>
    <property type="project" value="TreeGrafter"/>
</dbReference>
<sequence>MPTPLSEALKTETAAAHTRAEDSAFVEQLIAGGACAPAFTALVAQQLVFYRAMEDVLHRHYLDDPLVGAVADRKLDRVPALELDMAHHFGPDYDVRLATGEIRICPATTAYATAFTTAHSPEMMLANHYVRYLGDLSGGQIIARMVGRHYGIPDEGLHFYRFAEIPKPKPYKDAYRARLDALDLTPFQRGRVIEAAVESFEQNRRIFADLEHARVPEHAAAGAPQ</sequence>
<reference evidence="6 7" key="1">
    <citation type="submission" date="2019-06" db="EMBL/GenBank/DDBJ databases">
        <title>Sequencing the genomes of 1000 actinobacteria strains.</title>
        <authorList>
            <person name="Klenk H.-P."/>
        </authorList>
    </citation>
    <scope>NUCLEOTIDE SEQUENCE [LARGE SCALE GENOMIC DNA]</scope>
    <source>
        <strain evidence="6 7">DSM 12335</strain>
    </source>
</reference>
<dbReference type="PANTHER" id="PTHR10720">
    <property type="entry name" value="HEME OXYGENASE"/>
    <property type="match status" value="1"/>
</dbReference>
<keyword evidence="1 4" id="KW-0349">Heme</keyword>
<evidence type="ECO:0000256" key="1">
    <source>
        <dbReference type="ARBA" id="ARBA00022617"/>
    </source>
</evidence>
<feature type="binding site" evidence="4">
    <location>
        <position position="129"/>
    </location>
    <ligand>
        <name>heme b</name>
        <dbReference type="ChEBI" id="CHEBI:60344"/>
    </ligand>
</feature>
<feature type="binding site" evidence="4">
    <location>
        <position position="176"/>
    </location>
    <ligand>
        <name>heme b</name>
        <dbReference type="ChEBI" id="CHEBI:60344"/>
    </ligand>
</feature>
<dbReference type="AlphaFoldDB" id="A0A542YT28"/>
<evidence type="ECO:0000256" key="3">
    <source>
        <dbReference type="ARBA" id="ARBA00023004"/>
    </source>
</evidence>
<dbReference type="PANTHER" id="PTHR10720:SF0">
    <property type="entry name" value="HEME OXYGENASE"/>
    <property type="match status" value="1"/>
</dbReference>
<feature type="binding site" description="axial binding residue" evidence="5">
    <location>
        <position position="17"/>
    </location>
    <ligand>
        <name>heme b</name>
        <dbReference type="ChEBI" id="CHEBI:60344"/>
    </ligand>
    <ligandPart>
        <name>Fe</name>
        <dbReference type="ChEBI" id="CHEBI:18248"/>
    </ligandPart>
</feature>
<accession>A0A542YT28</accession>
<dbReference type="PIRSF" id="PIRSF000343">
    <property type="entry name" value="Haem_Oase"/>
    <property type="match status" value="1"/>
</dbReference>
<dbReference type="SUPFAM" id="SSF48613">
    <property type="entry name" value="Heme oxygenase-like"/>
    <property type="match status" value="1"/>
</dbReference>
<dbReference type="PRINTS" id="PR00088">
    <property type="entry name" value="HAEMOXYGNASE"/>
</dbReference>
<gene>
    <name evidence="6" type="ORF">FB467_2393</name>
</gene>
<evidence type="ECO:0000256" key="2">
    <source>
        <dbReference type="ARBA" id="ARBA00022723"/>
    </source>
</evidence>
<dbReference type="OrthoDB" id="5493802at2"/>
<evidence type="ECO:0000256" key="5">
    <source>
        <dbReference type="PIRSR" id="PIRSR000343-2"/>
    </source>
</evidence>
<keyword evidence="3 5" id="KW-0408">Iron</keyword>